<dbReference type="RefSeq" id="WP_198110218.1">
    <property type="nucleotide sequence ID" value="NZ_JAEDAK010000003.1"/>
</dbReference>
<feature type="DNA-binding region" description="OmpR/PhoB-type" evidence="2">
    <location>
        <begin position="1"/>
        <end position="99"/>
    </location>
</feature>
<accession>A0A931J1H4</accession>
<dbReference type="Pfam" id="PF25872">
    <property type="entry name" value="HTH_77"/>
    <property type="match status" value="1"/>
</dbReference>
<dbReference type="GO" id="GO:0003677">
    <property type="term" value="F:DNA binding"/>
    <property type="evidence" value="ECO:0007669"/>
    <property type="project" value="UniProtKB-UniRule"/>
</dbReference>
<dbReference type="Proteomes" id="UP000613266">
    <property type="component" value="Unassembled WGS sequence"/>
</dbReference>
<dbReference type="InterPro" id="IPR036388">
    <property type="entry name" value="WH-like_DNA-bd_sf"/>
</dbReference>
<protein>
    <submittedName>
        <fullName evidence="5">Helix-turn-helix transcriptional regulator</fullName>
    </submittedName>
</protein>
<dbReference type="GO" id="GO:0000160">
    <property type="term" value="P:phosphorelay signal transduction system"/>
    <property type="evidence" value="ECO:0007669"/>
    <property type="project" value="InterPro"/>
</dbReference>
<dbReference type="InterPro" id="IPR027417">
    <property type="entry name" value="P-loop_NTPase"/>
</dbReference>
<dbReference type="SUPFAM" id="SSF52540">
    <property type="entry name" value="P-loop containing nucleoside triphosphate hydrolases"/>
    <property type="match status" value="1"/>
</dbReference>
<name>A0A931J1H4_9BURK</name>
<dbReference type="AlphaFoldDB" id="A0A931J1H4"/>
<dbReference type="Gene3D" id="3.40.50.300">
    <property type="entry name" value="P-loop containing nucleotide triphosphate hydrolases"/>
    <property type="match status" value="1"/>
</dbReference>
<dbReference type="Gene3D" id="1.10.10.10">
    <property type="entry name" value="Winged helix-like DNA-binding domain superfamily/Winged helix DNA-binding domain"/>
    <property type="match status" value="1"/>
</dbReference>
<evidence type="ECO:0000259" key="4">
    <source>
        <dbReference type="PROSITE" id="PS51755"/>
    </source>
</evidence>
<dbReference type="PROSITE" id="PS51755">
    <property type="entry name" value="OMPR_PHOB"/>
    <property type="match status" value="1"/>
</dbReference>
<dbReference type="SUPFAM" id="SSF46894">
    <property type="entry name" value="C-terminal effector domain of the bipartite response regulators"/>
    <property type="match status" value="1"/>
</dbReference>
<dbReference type="InterPro" id="IPR058852">
    <property type="entry name" value="HTH_77"/>
</dbReference>
<organism evidence="5 6">
    <name type="scientific">Inhella proteolytica</name>
    <dbReference type="NCBI Taxonomy" id="2795029"/>
    <lineage>
        <taxon>Bacteria</taxon>
        <taxon>Pseudomonadati</taxon>
        <taxon>Pseudomonadota</taxon>
        <taxon>Betaproteobacteria</taxon>
        <taxon>Burkholderiales</taxon>
        <taxon>Sphaerotilaceae</taxon>
        <taxon>Inhella</taxon>
    </lineage>
</organism>
<dbReference type="SMART" id="SM00862">
    <property type="entry name" value="Trans_reg_C"/>
    <property type="match status" value="1"/>
</dbReference>
<feature type="region of interest" description="Disordered" evidence="3">
    <location>
        <begin position="106"/>
        <end position="134"/>
    </location>
</feature>
<dbReference type="EMBL" id="JAEDAK010000003">
    <property type="protein sequence ID" value="MBH9576611.1"/>
    <property type="molecule type" value="Genomic_DNA"/>
</dbReference>
<dbReference type="PRINTS" id="PR00364">
    <property type="entry name" value="DISEASERSIST"/>
</dbReference>
<gene>
    <name evidence="5" type="ORF">I7X39_06825</name>
</gene>
<dbReference type="PANTHER" id="PTHR47691:SF3">
    <property type="entry name" value="HTH-TYPE TRANSCRIPTIONAL REGULATOR RV0890C-RELATED"/>
    <property type="match status" value="1"/>
</dbReference>
<proteinExistence type="predicted"/>
<dbReference type="Pfam" id="PF00486">
    <property type="entry name" value="Trans_reg_C"/>
    <property type="match status" value="1"/>
</dbReference>
<dbReference type="GO" id="GO:0006355">
    <property type="term" value="P:regulation of DNA-templated transcription"/>
    <property type="evidence" value="ECO:0007669"/>
    <property type="project" value="InterPro"/>
</dbReference>
<evidence type="ECO:0000313" key="6">
    <source>
        <dbReference type="Proteomes" id="UP000613266"/>
    </source>
</evidence>
<dbReference type="CDD" id="cd00383">
    <property type="entry name" value="trans_reg_C"/>
    <property type="match status" value="1"/>
</dbReference>
<keyword evidence="1 2" id="KW-0238">DNA-binding</keyword>
<feature type="domain" description="OmpR/PhoB-type" evidence="4">
    <location>
        <begin position="1"/>
        <end position="99"/>
    </location>
</feature>
<evidence type="ECO:0000313" key="5">
    <source>
        <dbReference type="EMBL" id="MBH9576611.1"/>
    </source>
</evidence>
<evidence type="ECO:0000256" key="2">
    <source>
        <dbReference type="PROSITE-ProRule" id="PRU01091"/>
    </source>
</evidence>
<comment type="caution">
    <text evidence="5">The sequence shown here is derived from an EMBL/GenBank/DDBJ whole genome shotgun (WGS) entry which is preliminary data.</text>
</comment>
<sequence length="871" mass="92950">MQPLHFEPFCLDIANARLTRAGAPVELPPKAFAVLAHLAQRPGELVLKDQLLDAVWGRRFVSEGAIKTVVSELRAALGDDPRAPRWIETVQRRGYRFVAAVQGQQQAPAEAAAPQPPQGPERSPPRPGNLPTGLGALLGRADELRTLASLGRAARLITVTGTAGVGKTRLALEAAAARRAAHADGVWLLELAPLQAPTAQMLRATIARTVLGSSVGSEADAGLVRALHGLDLLLVVDNAEHVLEPLAPLLAHLHAQLPGLHLLVTSREPLHIPGEQLLNLAPLALPREEAGGAPPGAGDEAASFRLLVARIEARLPGFAPDAAQQAALARLCRLLDGLPLALELAAARVPVLGVHGLVEHLEADDRAAMRLQLLTQGPRTAVPHQRTLRATLDWSHALLSPDERRIFRRLAVFRGGFTLAAAQVVAADPGEPAWSVLDRLDALVAKSLVVAQRAGDAAPRFGLLESLREYAWEQLDAAGEGTSTARRHLAWACAHWREAARKALSEPVLPWSERLLPELDNLRAALRWGAEASGAASVEATVVDEALALLAASAPFWQRVGLSAEGGRWCLALGDLAAAHPDPLRSADYDLTAATLCRFTPLGTAEENLARARRAAATYAEQGDIDNEYLAQYLCWVLALEVSEAVDRQQAFERLRALVQPHWGALETRFVRSIVAQEARLRGDMEAFLATSRELVADLQAAGAQVESWTTTFLLMLAEHDLGSAERALALGQAALDQIRAAGLLRSQAQLLCMHTAMRAEAGDCAGTRAALVDALPLLGGMQACEVLLLALAWLAWHEGRAPDAARVLAWFRSPQRPSGSYGPRTFTQRTAQALAQRLEGQLGAAECARLAEAAEGLGDAEAVRLGLGPA</sequence>
<dbReference type="PANTHER" id="PTHR47691">
    <property type="entry name" value="REGULATOR-RELATED"/>
    <property type="match status" value="1"/>
</dbReference>
<dbReference type="InterPro" id="IPR016032">
    <property type="entry name" value="Sig_transdc_resp-reg_C-effctor"/>
</dbReference>
<evidence type="ECO:0000256" key="3">
    <source>
        <dbReference type="SAM" id="MobiDB-lite"/>
    </source>
</evidence>
<evidence type="ECO:0000256" key="1">
    <source>
        <dbReference type="ARBA" id="ARBA00023125"/>
    </source>
</evidence>
<keyword evidence="6" id="KW-1185">Reference proteome</keyword>
<reference evidence="5" key="1">
    <citation type="submission" date="2020-12" db="EMBL/GenBank/DDBJ databases">
        <title>The genome sequence of Inhella sp. 1Y17.</title>
        <authorList>
            <person name="Liu Y."/>
        </authorList>
    </citation>
    <scope>NUCLEOTIDE SEQUENCE</scope>
    <source>
        <strain evidence="5">1Y17</strain>
    </source>
</reference>
<dbReference type="InterPro" id="IPR001867">
    <property type="entry name" value="OmpR/PhoB-type_DNA-bd"/>
</dbReference>